<reference evidence="2 3" key="1">
    <citation type="submission" date="2012-04" db="EMBL/GenBank/DDBJ databases">
        <title>The Genome Sequence of Saprolegnia declina VS20.</title>
        <authorList>
            <consortium name="The Broad Institute Genome Sequencing Platform"/>
            <person name="Russ C."/>
            <person name="Nusbaum C."/>
            <person name="Tyler B."/>
            <person name="van West P."/>
            <person name="Dieguez-Uribeondo J."/>
            <person name="de Bruijn I."/>
            <person name="Tripathy S."/>
            <person name="Jiang R."/>
            <person name="Young S.K."/>
            <person name="Zeng Q."/>
            <person name="Gargeya S."/>
            <person name="Fitzgerald M."/>
            <person name="Haas B."/>
            <person name="Abouelleil A."/>
            <person name="Alvarado L."/>
            <person name="Arachchi H.M."/>
            <person name="Berlin A."/>
            <person name="Chapman S.B."/>
            <person name="Goldberg J."/>
            <person name="Griggs A."/>
            <person name="Gujja S."/>
            <person name="Hansen M."/>
            <person name="Howarth C."/>
            <person name="Imamovic A."/>
            <person name="Larimer J."/>
            <person name="McCowen C."/>
            <person name="Montmayeur A."/>
            <person name="Murphy C."/>
            <person name="Neiman D."/>
            <person name="Pearson M."/>
            <person name="Priest M."/>
            <person name="Roberts A."/>
            <person name="Saif S."/>
            <person name="Shea T."/>
            <person name="Sisk P."/>
            <person name="Sykes S."/>
            <person name="Wortman J."/>
            <person name="Nusbaum C."/>
            <person name="Birren B."/>
        </authorList>
    </citation>
    <scope>NUCLEOTIDE SEQUENCE [LARGE SCALE GENOMIC DNA]</scope>
    <source>
        <strain evidence="2 3">VS20</strain>
    </source>
</reference>
<feature type="compositionally biased region" description="Acidic residues" evidence="1">
    <location>
        <begin position="1407"/>
        <end position="1418"/>
    </location>
</feature>
<dbReference type="InParanoid" id="T0S222"/>
<proteinExistence type="predicted"/>
<dbReference type="OMA" id="CHRQIMR"/>
<feature type="region of interest" description="Disordered" evidence="1">
    <location>
        <begin position="1396"/>
        <end position="1418"/>
    </location>
</feature>
<feature type="region of interest" description="Disordered" evidence="1">
    <location>
        <begin position="1"/>
        <end position="26"/>
    </location>
</feature>
<evidence type="ECO:0000313" key="2">
    <source>
        <dbReference type="EMBL" id="EQC36842.1"/>
    </source>
</evidence>
<keyword evidence="3" id="KW-1185">Reference proteome</keyword>
<dbReference type="STRING" id="1156394.T0S222"/>
<dbReference type="GeneID" id="19946399"/>
<dbReference type="PANTHER" id="PTHR34894">
    <property type="entry name" value="SAM-DEPENDENT METHYLTRANSFERASE RSMI, CONSERVED SITE"/>
    <property type="match status" value="1"/>
</dbReference>
<evidence type="ECO:0000313" key="3">
    <source>
        <dbReference type="Proteomes" id="UP000030762"/>
    </source>
</evidence>
<accession>T0S222</accession>
<name>T0S222_SAPDV</name>
<sequence>MHLRPLTKSPVKAPPPLGPTSGSPRKQRTLAAAKVSDVRAAHAFTANDLVTILPGNYTECDANGTGTLHDILLFDQKLRDATAAGVHLEATQWTSWDMARASRDVERPVDTASLRLLTSNKLTLEILTSDRGHRVVPALIAQWDQDKFSDNGLRLWTILDTFFNSLPYVFVRADEVHTKLVVRYASAMTQLKAALADALFCSNPFVAAAVTASLAPTHCEKLPLYHYCHQLEREIQLLKNSSADQSWEMIHATDVGLMQDATARLLLEYWKLPKRERLAFLAQIFTHISEMEVEIVRLLLETSTFVLRRALEELGYESKEERQARHVHTMTSLVAKSVTATLEAKKLRLQNEAKRKELEPISLRHKGIQVNLDVDLLPTVGSPPHTPKESLYSPRRFVANREKSLQLLTEHKIKETKSRVLVKDLWTVAALTDNLIHHLSTFVDNGNDKHNVPLQVLSMATLLLEWLRFEKTRAVSSAKEATLELHANPHYKQCMVNMLQLFMDHDHAPLSIKTEAQALQDYVLNQRAPAHMTGNIPRNDDALHAAPSVHPSDVRNFLKLGFPAEIASHLVTIASDTTALEKQSHLLLLMEQLERHTRNTLHKPSSAKPSGFGDRPVSSEASVALLLDNIKGLIATANDANREAIGHQAAALVLGYTTSRKQSSMVSGHMRTLDAESVCHVLLTKLEHEMQTGPLQHSTRRELTRLHSLVATFVHADDAPSTTEALLAPDHIQNSISWLGALVAQALLQKASLGPSTGAVLDALHSLLIKTQAKMHGASVHACLATMVNALQLAKDKKVLADFIQGLDDLQATLKALLQPLGLGTTVVKPQEAHWAMPDAAIDAVVADVRVDATPVCIMQLATALRNLHEANVAAASAPKPRANLFPGLMALEKDKGRRPHVLGISVAELSEMFSENKVVMNLSTVLKLMYQIYRERYECNLTDQDSVGSTAFIDFVYDWYLRKYGLRKLAMQHLSKLLLSLKKHRKHSKKCLLFSRFLGSRQVLDAVYLPAYEYGTLNFALGLLHLWTNGSFLLNANTSAKMPLATLLSMLEDSYDKRFGPFCSTEQIKAKVTAKTCVDDVSVIDQDVALEIALDEFSAMKVIVETMLLDIYAAGDVLGQDDMGYDEFSIVLHDLAPCISDRDTARLYRDAVADVSLGTVPRARFVAVILDNGVLSTRQNKFKASGAAYPTEYEDDQFTALDETWQATESDLLAAVQRIPHAETAASLTLRVRILKMIIARKIDSETAWVAYRTIVRDVNRFRDLQAAEIAAIKAKEATFKDAVARLTSVKFKLLRKGSATKTETNPASTSATSVVAFVTELDENALEIDAPPAVVAQLEEKLRDELLRLSDAADASKIEATLDSYGVAVQKVRRVNEKYAKILRRVTVAMKALGPTTTPTTTESDTNDMDDGGDAG</sequence>
<gene>
    <name evidence="2" type="ORF">SDRG_05672</name>
</gene>
<evidence type="ECO:0000256" key="1">
    <source>
        <dbReference type="SAM" id="MobiDB-lite"/>
    </source>
</evidence>
<protein>
    <submittedName>
        <fullName evidence="2">Uncharacterized protein</fullName>
    </submittedName>
</protein>
<dbReference type="VEuPathDB" id="FungiDB:SDRG_05672"/>
<dbReference type="PANTHER" id="PTHR34894:SF5">
    <property type="entry name" value="EF-HAND DOMAIN-CONTAINING PROTEIN"/>
    <property type="match status" value="1"/>
</dbReference>
<dbReference type="EMBL" id="JH767146">
    <property type="protein sequence ID" value="EQC36842.1"/>
    <property type="molecule type" value="Genomic_DNA"/>
</dbReference>
<dbReference type="RefSeq" id="XP_008609623.1">
    <property type="nucleotide sequence ID" value="XM_008611401.1"/>
</dbReference>
<organism evidence="2 3">
    <name type="scientific">Saprolegnia diclina (strain VS20)</name>
    <dbReference type="NCBI Taxonomy" id="1156394"/>
    <lineage>
        <taxon>Eukaryota</taxon>
        <taxon>Sar</taxon>
        <taxon>Stramenopiles</taxon>
        <taxon>Oomycota</taxon>
        <taxon>Saprolegniomycetes</taxon>
        <taxon>Saprolegniales</taxon>
        <taxon>Saprolegniaceae</taxon>
        <taxon>Saprolegnia</taxon>
    </lineage>
</organism>
<dbReference type="Proteomes" id="UP000030762">
    <property type="component" value="Unassembled WGS sequence"/>
</dbReference>
<dbReference type="OrthoDB" id="163938at2759"/>